<dbReference type="Proteomes" id="UP000306416">
    <property type="component" value="Unassembled WGS sequence"/>
</dbReference>
<dbReference type="Pfam" id="PF09719">
    <property type="entry name" value="C_GCAxxG_C_C"/>
    <property type="match status" value="1"/>
</dbReference>
<evidence type="ECO:0000313" key="2">
    <source>
        <dbReference type="Proteomes" id="UP000306416"/>
    </source>
</evidence>
<evidence type="ECO:0000313" key="1">
    <source>
        <dbReference type="EMBL" id="TGU75284.1"/>
    </source>
</evidence>
<organism evidence="1 2">
    <name type="scientific">Geomonas terrae</name>
    <dbReference type="NCBI Taxonomy" id="2562681"/>
    <lineage>
        <taxon>Bacteria</taxon>
        <taxon>Pseudomonadati</taxon>
        <taxon>Thermodesulfobacteriota</taxon>
        <taxon>Desulfuromonadia</taxon>
        <taxon>Geobacterales</taxon>
        <taxon>Geobacteraceae</taxon>
        <taxon>Geomonas</taxon>
    </lineage>
</organism>
<accession>A0A4S1CNB3</accession>
<proteinExistence type="predicted"/>
<dbReference type="InterPro" id="IPR010181">
    <property type="entry name" value="CGCAxxGCC_motif"/>
</dbReference>
<gene>
    <name evidence="1" type="ORF">E4633_05255</name>
</gene>
<dbReference type="InterPro" id="IPR036280">
    <property type="entry name" value="Multihaem_cyt_sf"/>
</dbReference>
<keyword evidence="2" id="KW-1185">Reference proteome</keyword>
<protein>
    <submittedName>
        <fullName evidence="1">C_GCAxxG_C_C family protein</fullName>
    </submittedName>
</protein>
<comment type="caution">
    <text evidence="1">The sequence shown here is derived from an EMBL/GenBank/DDBJ whole genome shotgun (WGS) entry which is preliminary data.</text>
</comment>
<dbReference type="SUPFAM" id="SSF48695">
    <property type="entry name" value="Multiheme cytochromes"/>
    <property type="match status" value="1"/>
</dbReference>
<sequence>MHCAEAVLASVKNEFLPEAGDELVHLASGFGGGSGAGCICGAVAGGTMAIGLVVKDRKLSAALTKELHHWFKEQYRVTCCKALTANGKKRCVEFTANTAGKVAELLQKK</sequence>
<reference evidence="1 2" key="1">
    <citation type="submission" date="2019-04" db="EMBL/GenBank/DDBJ databases">
        <title>Geobacter oryzae sp. nov., ferric-reducing bacteria isolated from paddy soil.</title>
        <authorList>
            <person name="Xu Z."/>
            <person name="Masuda Y."/>
            <person name="Itoh H."/>
            <person name="Senoo K."/>
        </authorList>
    </citation>
    <scope>NUCLEOTIDE SEQUENCE [LARGE SCALE GENOMIC DNA]</scope>
    <source>
        <strain evidence="1 2">Red111</strain>
    </source>
</reference>
<dbReference type="EMBL" id="SRSC01000001">
    <property type="protein sequence ID" value="TGU75284.1"/>
    <property type="molecule type" value="Genomic_DNA"/>
</dbReference>
<name>A0A4S1CNB3_9BACT</name>
<dbReference type="AlphaFoldDB" id="A0A4S1CNB3"/>
<dbReference type="NCBIfam" id="TIGR01909">
    <property type="entry name" value="C_GCAxxG_C_C"/>
    <property type="match status" value="1"/>
</dbReference>